<dbReference type="GO" id="GO:0004222">
    <property type="term" value="F:metalloendopeptidase activity"/>
    <property type="evidence" value="ECO:0007669"/>
    <property type="project" value="TreeGrafter"/>
</dbReference>
<dbReference type="EMBL" id="RPOK01000001">
    <property type="protein sequence ID" value="RPJ67954.1"/>
    <property type="molecule type" value="Genomic_DNA"/>
</dbReference>
<comment type="caution">
    <text evidence="3">The sequence shown here is derived from an EMBL/GenBank/DDBJ whole genome shotgun (WGS) entry which is preliminary data.</text>
</comment>
<dbReference type="Gene3D" id="2.70.70.10">
    <property type="entry name" value="Glucose Permease (Domain IIA)"/>
    <property type="match status" value="1"/>
</dbReference>
<evidence type="ECO:0000259" key="2">
    <source>
        <dbReference type="Pfam" id="PF01551"/>
    </source>
</evidence>
<sequence>MKLTLTFHGKKTRYRRHVSVRNLVSGSVLVSILFLVSSRSTESVMEDYARVQVAEALLRQDNNRLTELSDEIKVSLNAYSQQIAQLNKELTAMQQTQRALAERLNVEALFEPSKKVSDRAIGNTGDPLFERIETARLTIEDKQKQLALLEKLVAGHHIDTQVALSGRPIQKGWLSSYYGMRNDPFTGKPAMHKGLDFAAKAGSAVVATGAGLVTWSGERFGYGNLVEINHGNGIVTRYGHNSDITVKVGDVVTKGQTIATVGSTGRSTGAHVHYEVIKNGQQVDPLAYLR</sequence>
<proteinExistence type="predicted"/>
<organism evidence="3 4">
    <name type="scientific">Alteromonas sediminis</name>
    <dbReference type="NCBI Taxonomy" id="2259342"/>
    <lineage>
        <taxon>Bacteria</taxon>
        <taxon>Pseudomonadati</taxon>
        <taxon>Pseudomonadota</taxon>
        <taxon>Gammaproteobacteria</taxon>
        <taxon>Alteromonadales</taxon>
        <taxon>Alteromonadaceae</taxon>
        <taxon>Alteromonas/Salinimonas group</taxon>
        <taxon>Alteromonas</taxon>
    </lineage>
</organism>
<dbReference type="InterPro" id="IPR011055">
    <property type="entry name" value="Dup_hybrid_motif"/>
</dbReference>
<dbReference type="OrthoDB" id="9805070at2"/>
<dbReference type="PANTHER" id="PTHR21666">
    <property type="entry name" value="PEPTIDASE-RELATED"/>
    <property type="match status" value="1"/>
</dbReference>
<keyword evidence="1" id="KW-0175">Coiled coil</keyword>
<dbReference type="FunFam" id="2.70.70.10:FF:000006">
    <property type="entry name" value="M23 family peptidase"/>
    <property type="match status" value="1"/>
</dbReference>
<dbReference type="InterPro" id="IPR016047">
    <property type="entry name" value="M23ase_b-sheet_dom"/>
</dbReference>
<evidence type="ECO:0000313" key="4">
    <source>
        <dbReference type="Proteomes" id="UP000275281"/>
    </source>
</evidence>
<dbReference type="InterPro" id="IPR050570">
    <property type="entry name" value="Cell_wall_metabolism_enzyme"/>
</dbReference>
<feature type="domain" description="M23ase beta-sheet core" evidence="2">
    <location>
        <begin position="191"/>
        <end position="285"/>
    </location>
</feature>
<protein>
    <submittedName>
        <fullName evidence="3">M23 family peptidase</fullName>
    </submittedName>
</protein>
<dbReference type="PANTHER" id="PTHR21666:SF291">
    <property type="entry name" value="STAGE II SPORULATION PROTEIN Q"/>
    <property type="match status" value="1"/>
</dbReference>
<keyword evidence="4" id="KW-1185">Reference proteome</keyword>
<dbReference type="CDD" id="cd12797">
    <property type="entry name" value="M23_peptidase"/>
    <property type="match status" value="1"/>
</dbReference>
<dbReference type="Pfam" id="PF01551">
    <property type="entry name" value="Peptidase_M23"/>
    <property type="match status" value="1"/>
</dbReference>
<name>A0A3N5ZA63_9ALTE</name>
<dbReference type="RefSeq" id="WP_124025956.1">
    <property type="nucleotide sequence ID" value="NZ_JBHRSN010000005.1"/>
</dbReference>
<feature type="coiled-coil region" evidence="1">
    <location>
        <begin position="51"/>
        <end position="103"/>
    </location>
</feature>
<dbReference type="Proteomes" id="UP000275281">
    <property type="component" value="Unassembled WGS sequence"/>
</dbReference>
<evidence type="ECO:0000313" key="3">
    <source>
        <dbReference type="EMBL" id="RPJ67954.1"/>
    </source>
</evidence>
<gene>
    <name evidence="3" type="ORF">DRW07_00635</name>
</gene>
<accession>A0A3N5ZA63</accession>
<reference evidence="3 4" key="1">
    <citation type="submission" date="2018-11" db="EMBL/GenBank/DDBJ databases">
        <authorList>
            <person name="Ye M.-Q."/>
            <person name="Du Z.-J."/>
        </authorList>
    </citation>
    <scope>NUCLEOTIDE SEQUENCE [LARGE SCALE GENOMIC DNA]</scope>
    <source>
        <strain evidence="3 4">U0105</strain>
    </source>
</reference>
<evidence type="ECO:0000256" key="1">
    <source>
        <dbReference type="SAM" id="Coils"/>
    </source>
</evidence>
<dbReference type="SUPFAM" id="SSF51261">
    <property type="entry name" value="Duplicated hybrid motif"/>
    <property type="match status" value="1"/>
</dbReference>
<dbReference type="AlphaFoldDB" id="A0A3N5ZA63"/>